<dbReference type="GO" id="GO:0071949">
    <property type="term" value="F:FAD binding"/>
    <property type="evidence" value="ECO:0007669"/>
    <property type="project" value="InterPro"/>
</dbReference>
<dbReference type="GeneID" id="42002158"/>
<feature type="domain" description="FAD-binding" evidence="5">
    <location>
        <begin position="3"/>
        <end position="386"/>
    </location>
</feature>
<dbReference type="Gene3D" id="3.30.9.10">
    <property type="entry name" value="D-Amino Acid Oxidase, subunit A, domain 2"/>
    <property type="match status" value="1"/>
</dbReference>
<dbReference type="InterPro" id="IPR050641">
    <property type="entry name" value="RIFMO-like"/>
</dbReference>
<evidence type="ECO:0000256" key="4">
    <source>
        <dbReference type="ARBA" id="ARBA00023002"/>
    </source>
</evidence>
<sequence length="615" mass="67166">MDLDVLIVGAGPVGLIMASELGRYGLNFRIVEQNHDVNKLSKAIGISARSMDILASRGLADELLQRSSKSHSICLKEGTNTLLSLSAVSQPGDDHKTRFPYTSILPQSAIEAILAEGIERQMGRPVIERGISLDSYIHTPEGITATLIKTSRSGKEVARETCKAKYIVGCDGVRSRVRHGIKGWDFVGKTLPQTQGMGDVVLSRGNEYVEGMSLFFHPKGSLFIVRYPNSERVRIGYKLDRDSLDRNAEATSNCVGGLTTHQKGANGDEESMKLSGFTIDDLRKGVEERTYGALSIDTNIDADTWVTTYKVSERIANGYRRGNAFLCGDSAHCHSPFGGRGLNTGIQDAHNLAFKLNMVVKGLTNSAEAVLDTYSIERFPVAQQTLAITSGRLQAVTKAFGNSVIGRILVSLFLKYVFPLIASTNKFQEKARHIMRQLDVNYTATIPKSVLLRKGEPRIEATKGSLARVGEYCPDAPLMNERLPLSLSLRQTTLHRLLSQTNKFTLVLLTGTDMSDPSKNPILSNFYGVVSKYSSTVTGLQISKFELVSTPSNVPQHIVLASELGAACMPLFGASTKPVLVFVRPDMYIGMMAYAGSMSQMEKYLADLFGSSSKL</sequence>
<dbReference type="Proteomes" id="UP000319731">
    <property type="component" value="Unassembled WGS sequence"/>
</dbReference>
<evidence type="ECO:0000256" key="3">
    <source>
        <dbReference type="ARBA" id="ARBA00022827"/>
    </source>
</evidence>
<evidence type="ECO:0000259" key="5">
    <source>
        <dbReference type="Pfam" id="PF01494"/>
    </source>
</evidence>
<name>A0A507CHK7_9FUNG</name>
<keyword evidence="4" id="KW-0560">Oxidoreductase</keyword>
<reference evidence="6 7" key="1">
    <citation type="journal article" date="2019" name="Sci. Rep.">
        <title>Comparative genomics of chytrid fungi reveal insights into the obligate biotrophic and pathogenic lifestyle of Synchytrium endobioticum.</title>
        <authorList>
            <person name="van de Vossenberg B.T.L.H."/>
            <person name="Warris S."/>
            <person name="Nguyen H.D.T."/>
            <person name="van Gent-Pelzer M.P.E."/>
            <person name="Joly D.L."/>
            <person name="van de Geest H.C."/>
            <person name="Bonants P.J.M."/>
            <person name="Smith D.S."/>
            <person name="Levesque C.A."/>
            <person name="van der Lee T.A.J."/>
        </authorList>
    </citation>
    <scope>NUCLEOTIDE SEQUENCE [LARGE SCALE GENOMIC DNA]</scope>
    <source>
        <strain evidence="6 7">JEL517</strain>
    </source>
</reference>
<evidence type="ECO:0000313" key="7">
    <source>
        <dbReference type="Proteomes" id="UP000319731"/>
    </source>
</evidence>
<dbReference type="SUPFAM" id="SSF51905">
    <property type="entry name" value="FAD/NAD(P)-binding domain"/>
    <property type="match status" value="1"/>
</dbReference>
<dbReference type="InterPro" id="IPR002938">
    <property type="entry name" value="FAD-bd"/>
</dbReference>
<comment type="caution">
    <text evidence="6">The sequence shown here is derived from an EMBL/GenBank/DDBJ whole genome shotgun (WGS) entry which is preliminary data.</text>
</comment>
<dbReference type="GO" id="GO:0016709">
    <property type="term" value="F:oxidoreductase activity, acting on paired donors, with incorporation or reduction of molecular oxygen, NAD(P)H as one donor, and incorporation of one atom of oxygen"/>
    <property type="evidence" value="ECO:0007669"/>
    <property type="project" value="UniProtKB-ARBA"/>
</dbReference>
<organism evidence="6 7">
    <name type="scientific">Synchytrium microbalum</name>
    <dbReference type="NCBI Taxonomy" id="1806994"/>
    <lineage>
        <taxon>Eukaryota</taxon>
        <taxon>Fungi</taxon>
        <taxon>Fungi incertae sedis</taxon>
        <taxon>Chytridiomycota</taxon>
        <taxon>Chytridiomycota incertae sedis</taxon>
        <taxon>Chytridiomycetes</taxon>
        <taxon>Synchytriales</taxon>
        <taxon>Synchytriaceae</taxon>
        <taxon>Synchytrium</taxon>
    </lineage>
</organism>
<dbReference type="RefSeq" id="XP_031027143.1">
    <property type="nucleotide sequence ID" value="XM_031166861.1"/>
</dbReference>
<protein>
    <recommendedName>
        <fullName evidence="5">FAD-binding domain-containing protein</fullName>
    </recommendedName>
</protein>
<dbReference type="STRING" id="1806994.A0A507CHK7"/>
<dbReference type="Gene3D" id="3.50.50.60">
    <property type="entry name" value="FAD/NAD(P)-binding domain"/>
    <property type="match status" value="1"/>
</dbReference>
<proteinExistence type="predicted"/>
<dbReference type="PANTHER" id="PTHR43004">
    <property type="entry name" value="TRK SYSTEM POTASSIUM UPTAKE PROTEIN"/>
    <property type="match status" value="1"/>
</dbReference>
<dbReference type="OrthoDB" id="1716816at2759"/>
<dbReference type="PRINTS" id="PR00420">
    <property type="entry name" value="RNGMNOXGNASE"/>
</dbReference>
<evidence type="ECO:0000313" key="6">
    <source>
        <dbReference type="EMBL" id="TPX37073.1"/>
    </source>
</evidence>
<evidence type="ECO:0000256" key="2">
    <source>
        <dbReference type="ARBA" id="ARBA00022630"/>
    </source>
</evidence>
<keyword evidence="3" id="KW-0274">FAD</keyword>
<dbReference type="AlphaFoldDB" id="A0A507CHK7"/>
<gene>
    <name evidence="6" type="ORF">SmJEL517_g00933</name>
</gene>
<comment type="cofactor">
    <cofactor evidence="1">
        <name>FAD</name>
        <dbReference type="ChEBI" id="CHEBI:57692"/>
    </cofactor>
</comment>
<dbReference type="Pfam" id="PF01494">
    <property type="entry name" value="FAD_binding_3"/>
    <property type="match status" value="1"/>
</dbReference>
<dbReference type="InterPro" id="IPR036188">
    <property type="entry name" value="FAD/NAD-bd_sf"/>
</dbReference>
<keyword evidence="7" id="KW-1185">Reference proteome</keyword>
<evidence type="ECO:0000256" key="1">
    <source>
        <dbReference type="ARBA" id="ARBA00001974"/>
    </source>
</evidence>
<dbReference type="EMBL" id="QEAO01000003">
    <property type="protein sequence ID" value="TPX37073.1"/>
    <property type="molecule type" value="Genomic_DNA"/>
</dbReference>
<dbReference type="PANTHER" id="PTHR43004:SF19">
    <property type="entry name" value="BINDING MONOOXYGENASE, PUTATIVE (JCVI)-RELATED"/>
    <property type="match status" value="1"/>
</dbReference>
<accession>A0A507CHK7</accession>
<keyword evidence="2" id="KW-0285">Flavoprotein</keyword>